<feature type="transmembrane region" description="Helical" evidence="1">
    <location>
        <begin position="62"/>
        <end position="83"/>
    </location>
</feature>
<protein>
    <submittedName>
        <fullName evidence="3 4">Transmembrane protein</fullName>
    </submittedName>
</protein>
<dbReference type="WBParaSite" id="maker-uti_cns_0010582-snap-gene-0.5-mRNA-1">
    <property type="protein sequence ID" value="maker-uti_cns_0010582-snap-gene-0.5-mRNA-1"/>
    <property type="gene ID" value="maker-uti_cns_0010582-snap-gene-0.5"/>
</dbReference>
<evidence type="ECO:0000313" key="2">
    <source>
        <dbReference type="Proteomes" id="UP000095280"/>
    </source>
</evidence>
<name>A0A1I8I8K6_9PLAT</name>
<dbReference type="AlphaFoldDB" id="A0A1I8I8K6"/>
<reference evidence="3 4" key="1">
    <citation type="submission" date="2016-11" db="UniProtKB">
        <authorList>
            <consortium name="WormBaseParasite"/>
        </authorList>
    </citation>
    <scope>IDENTIFICATION</scope>
</reference>
<dbReference type="WBParaSite" id="maker-uti_cns_0011381-snap-gene-0.5-mRNA-1">
    <property type="protein sequence ID" value="maker-uti_cns_0011381-snap-gene-0.5-mRNA-1"/>
    <property type="gene ID" value="maker-uti_cns_0011381-snap-gene-0.5"/>
</dbReference>
<keyword evidence="2" id="KW-1185">Reference proteome</keyword>
<keyword evidence="1" id="KW-0812">Transmembrane</keyword>
<evidence type="ECO:0000256" key="1">
    <source>
        <dbReference type="SAM" id="Phobius"/>
    </source>
</evidence>
<proteinExistence type="predicted"/>
<sequence>KVVYLPFTQTQQEIEISYTLSDLSPRVEVDFVDCSHQQHLARCRALLLQLVLDSGQGLKSRLVTATHVATILLSLVLLSCIAVKHRDSLRQRLVAAVLRTRPQDAVLMGEQSGSMMPLSLEQFDDDN</sequence>
<organism evidence="2 3">
    <name type="scientific">Macrostomum lignano</name>
    <dbReference type="NCBI Taxonomy" id="282301"/>
    <lineage>
        <taxon>Eukaryota</taxon>
        <taxon>Metazoa</taxon>
        <taxon>Spiralia</taxon>
        <taxon>Lophotrochozoa</taxon>
        <taxon>Platyhelminthes</taxon>
        <taxon>Rhabditophora</taxon>
        <taxon>Macrostomorpha</taxon>
        <taxon>Macrostomida</taxon>
        <taxon>Macrostomidae</taxon>
        <taxon>Macrostomum</taxon>
    </lineage>
</organism>
<evidence type="ECO:0000313" key="4">
    <source>
        <dbReference type="WBParaSite" id="maker-uti_cns_0011381-snap-gene-0.5-mRNA-1"/>
    </source>
</evidence>
<keyword evidence="1" id="KW-0472">Membrane</keyword>
<keyword evidence="1" id="KW-1133">Transmembrane helix</keyword>
<accession>A0A1I8I8K6</accession>
<dbReference type="Proteomes" id="UP000095280">
    <property type="component" value="Unplaced"/>
</dbReference>
<evidence type="ECO:0000313" key="3">
    <source>
        <dbReference type="WBParaSite" id="maker-uti_cns_0010582-snap-gene-0.5-mRNA-1"/>
    </source>
</evidence>